<dbReference type="PANTHER" id="PTHR43031:SF1">
    <property type="entry name" value="PYRIDINE NUCLEOTIDE-DISULPHIDE OXIDOREDUCTASE"/>
    <property type="match status" value="1"/>
</dbReference>
<dbReference type="RefSeq" id="WP_354510877.1">
    <property type="nucleotide sequence ID" value="NZ_JBEPMO010000029.1"/>
</dbReference>
<gene>
    <name evidence="2" type="ORF">ABID46_002662</name>
</gene>
<dbReference type="EMBL" id="JBEPMO010000029">
    <property type="protein sequence ID" value="MET3733069.1"/>
    <property type="molecule type" value="Genomic_DNA"/>
</dbReference>
<comment type="caution">
    <text evidence="2">The sequence shown here is derived from an EMBL/GenBank/DDBJ whole genome shotgun (WGS) entry which is preliminary data.</text>
</comment>
<evidence type="ECO:0000313" key="2">
    <source>
        <dbReference type="EMBL" id="MET3733069.1"/>
    </source>
</evidence>
<proteinExistence type="predicted"/>
<dbReference type="InterPro" id="IPR036873">
    <property type="entry name" value="Rhodanese-like_dom_sf"/>
</dbReference>
<dbReference type="PANTHER" id="PTHR43031">
    <property type="entry name" value="FAD-DEPENDENT OXIDOREDUCTASE"/>
    <property type="match status" value="1"/>
</dbReference>
<dbReference type="InterPro" id="IPR050229">
    <property type="entry name" value="GlpE_sulfurtransferase"/>
</dbReference>
<dbReference type="Proteomes" id="UP001549146">
    <property type="component" value="Unassembled WGS sequence"/>
</dbReference>
<dbReference type="PROSITE" id="PS50206">
    <property type="entry name" value="RHODANESE_3"/>
    <property type="match status" value="1"/>
</dbReference>
<dbReference type="Gene3D" id="3.40.250.10">
    <property type="entry name" value="Rhodanese-like domain"/>
    <property type="match status" value="1"/>
</dbReference>
<organism evidence="2 3">
    <name type="scientific">Moheibacter stercoris</name>
    <dbReference type="NCBI Taxonomy" id="1628251"/>
    <lineage>
        <taxon>Bacteria</taxon>
        <taxon>Pseudomonadati</taxon>
        <taxon>Bacteroidota</taxon>
        <taxon>Flavobacteriia</taxon>
        <taxon>Flavobacteriales</taxon>
        <taxon>Weeksellaceae</taxon>
        <taxon>Moheibacter</taxon>
    </lineage>
</organism>
<name>A0ABV2LWY8_9FLAO</name>
<dbReference type="InterPro" id="IPR001763">
    <property type="entry name" value="Rhodanese-like_dom"/>
</dbReference>
<protein>
    <submittedName>
        <fullName evidence="2">Rhodanese-related sulfurtransferase</fullName>
    </submittedName>
</protein>
<reference evidence="2 3" key="1">
    <citation type="submission" date="2024-06" db="EMBL/GenBank/DDBJ databases">
        <title>Genomic Encyclopedia of Type Strains, Phase IV (KMG-IV): sequencing the most valuable type-strain genomes for metagenomic binning, comparative biology and taxonomic classification.</title>
        <authorList>
            <person name="Goeker M."/>
        </authorList>
    </citation>
    <scope>NUCLEOTIDE SEQUENCE [LARGE SCALE GENOMIC DNA]</scope>
    <source>
        <strain evidence="2 3">DSM 29388</strain>
    </source>
</reference>
<evidence type="ECO:0000313" key="3">
    <source>
        <dbReference type="Proteomes" id="UP001549146"/>
    </source>
</evidence>
<accession>A0ABV2LWY8</accession>
<dbReference type="SUPFAM" id="SSF52821">
    <property type="entry name" value="Rhodanese/Cell cycle control phosphatase"/>
    <property type="match status" value="1"/>
</dbReference>
<sequence length="105" mass="11836">MLELLSKLSKDKFSDKDYMFLVDVRTPEEFNSGSVDGAINIPLSVLEQELSQFENKENIIVFCRSGARSGNAQIILQQHGFENVVNGGPWQNVEQALEEFKTKTV</sequence>
<dbReference type="SMART" id="SM00450">
    <property type="entry name" value="RHOD"/>
    <property type="match status" value="1"/>
</dbReference>
<feature type="domain" description="Rhodanese" evidence="1">
    <location>
        <begin position="21"/>
        <end position="101"/>
    </location>
</feature>
<dbReference type="Pfam" id="PF00581">
    <property type="entry name" value="Rhodanese"/>
    <property type="match status" value="1"/>
</dbReference>
<dbReference type="CDD" id="cd00158">
    <property type="entry name" value="RHOD"/>
    <property type="match status" value="1"/>
</dbReference>
<evidence type="ECO:0000259" key="1">
    <source>
        <dbReference type="PROSITE" id="PS50206"/>
    </source>
</evidence>
<keyword evidence="3" id="KW-1185">Reference proteome</keyword>